<keyword evidence="4" id="KW-1185">Reference proteome</keyword>
<dbReference type="Gene3D" id="3.40.920.10">
    <property type="entry name" value="Pyruvate-ferredoxin oxidoreductase, PFOR, domain III"/>
    <property type="match status" value="1"/>
</dbReference>
<feature type="domain" description="Pyruvate/ketoisovalerate oxidoreductase catalytic" evidence="2">
    <location>
        <begin position="9"/>
        <end position="187"/>
    </location>
</feature>
<keyword evidence="1" id="KW-0560">Oxidoreductase</keyword>
<evidence type="ECO:0000256" key="1">
    <source>
        <dbReference type="ARBA" id="ARBA00023002"/>
    </source>
</evidence>
<dbReference type="InterPro" id="IPR019752">
    <property type="entry name" value="Pyrv/ketoisovalerate_OxRed_cat"/>
</dbReference>
<dbReference type="SUPFAM" id="SSF53323">
    <property type="entry name" value="Pyruvate-ferredoxin oxidoreductase, PFOR, domain III"/>
    <property type="match status" value="1"/>
</dbReference>
<gene>
    <name evidence="3" type="ORF">MOMUL_11010</name>
</gene>
<dbReference type="PANTHER" id="PTHR43854:SF1">
    <property type="entry name" value="INDOLEPYRUVATE OXIDOREDUCTASE SUBUNIT IORB"/>
    <property type="match status" value="1"/>
</dbReference>
<reference evidence="3 4" key="1">
    <citation type="submission" date="2016-02" db="EMBL/GenBank/DDBJ databases">
        <title>Genome sequence of Moorella mulderi DSM 14980.</title>
        <authorList>
            <person name="Poehlein A."/>
            <person name="Daniel R."/>
        </authorList>
    </citation>
    <scope>NUCLEOTIDE SEQUENCE [LARGE SCALE GENOMIC DNA]</scope>
    <source>
        <strain evidence="3 4">DSM 14980</strain>
    </source>
</reference>
<dbReference type="RefSeq" id="WP_062282554.1">
    <property type="nucleotide sequence ID" value="NZ_LTBC01000003.1"/>
</dbReference>
<proteinExistence type="predicted"/>
<dbReference type="EMBL" id="LTBC01000003">
    <property type="protein sequence ID" value="KYH32500.1"/>
    <property type="molecule type" value="Genomic_DNA"/>
</dbReference>
<organism evidence="3 4">
    <name type="scientific">Moorella mulderi DSM 14980</name>
    <dbReference type="NCBI Taxonomy" id="1122241"/>
    <lineage>
        <taxon>Bacteria</taxon>
        <taxon>Bacillati</taxon>
        <taxon>Bacillota</taxon>
        <taxon>Clostridia</taxon>
        <taxon>Neomoorellales</taxon>
        <taxon>Neomoorellaceae</taxon>
        <taxon>Neomoorella</taxon>
    </lineage>
</organism>
<dbReference type="OrthoDB" id="9789125at2"/>
<dbReference type="GO" id="GO:0016903">
    <property type="term" value="F:oxidoreductase activity, acting on the aldehyde or oxo group of donors"/>
    <property type="evidence" value="ECO:0007669"/>
    <property type="project" value="InterPro"/>
</dbReference>
<evidence type="ECO:0000313" key="4">
    <source>
        <dbReference type="Proteomes" id="UP000075670"/>
    </source>
</evidence>
<dbReference type="InterPro" id="IPR052198">
    <property type="entry name" value="IorB_Oxidoreductase"/>
</dbReference>
<dbReference type="PANTHER" id="PTHR43854">
    <property type="entry name" value="INDOLEPYRUVATE OXIDOREDUCTASE SUBUNIT IORB"/>
    <property type="match status" value="1"/>
</dbReference>
<dbReference type="InterPro" id="IPR002869">
    <property type="entry name" value="Pyrv_flavodox_OxRed_cen"/>
</dbReference>
<comment type="caution">
    <text evidence="3">The sequence shown here is derived from an EMBL/GenBank/DDBJ whole genome shotgun (WGS) entry which is preliminary data.</text>
</comment>
<keyword evidence="3" id="KW-0670">Pyruvate</keyword>
<sequence length="192" mass="19884">MDILIAGVGGQGIILASRALASAAVTAGLAVRTAETIGMAQREGSVVSHVRLGVQEAGPLIPYGAADILLALEPAEACRNLKYLRPGGKALVSTAPVIPVLAALGSSPYPLEDILAYLQSNLSGCRCLDALALAREAGSPRTLNLVMLGALVNFGLPFPADVLLAEALKLLPASVHEMNRRAFELGRRALEV</sequence>
<evidence type="ECO:0000259" key="2">
    <source>
        <dbReference type="Pfam" id="PF01558"/>
    </source>
</evidence>
<protein>
    <submittedName>
        <fullName evidence="3">Indolepyruvate oxidoreductase subunit beta</fullName>
    </submittedName>
</protein>
<evidence type="ECO:0000313" key="3">
    <source>
        <dbReference type="EMBL" id="KYH32500.1"/>
    </source>
</evidence>
<dbReference type="Pfam" id="PF01558">
    <property type="entry name" value="POR"/>
    <property type="match status" value="1"/>
</dbReference>
<name>A0A151AY53_9FIRM</name>
<accession>A0A151AY53</accession>
<dbReference type="PATRIC" id="fig|1122241.3.peg.1159"/>
<dbReference type="Proteomes" id="UP000075670">
    <property type="component" value="Unassembled WGS sequence"/>
</dbReference>
<dbReference type="AlphaFoldDB" id="A0A151AY53"/>